<evidence type="ECO:0000313" key="2">
    <source>
        <dbReference type="Proteomes" id="UP000827092"/>
    </source>
</evidence>
<dbReference type="EMBL" id="JAFNEN010000173">
    <property type="protein sequence ID" value="KAG8190835.1"/>
    <property type="molecule type" value="Genomic_DNA"/>
</dbReference>
<gene>
    <name evidence="1" type="ORF">JTE90_028332</name>
</gene>
<sequence length="87" mass="9485">MNECSGHWSVLVVNRQKGPVRYGGLTIACAPPSANAVRGVVNYFSIIACWKGGMSEQEKGLAGILKVRAVASWCSEHRRCEIDYVDS</sequence>
<evidence type="ECO:0008006" key="3">
    <source>
        <dbReference type="Google" id="ProtNLM"/>
    </source>
</evidence>
<evidence type="ECO:0000313" key="1">
    <source>
        <dbReference type="EMBL" id="KAG8190835.1"/>
    </source>
</evidence>
<keyword evidence="2" id="KW-1185">Reference proteome</keyword>
<name>A0AAV6V4K0_9ARAC</name>
<reference evidence="1 2" key="1">
    <citation type="journal article" date="2022" name="Nat. Ecol. Evol.">
        <title>A masculinizing supergene underlies an exaggerated male reproductive morph in a spider.</title>
        <authorList>
            <person name="Hendrickx F."/>
            <person name="De Corte Z."/>
            <person name="Sonet G."/>
            <person name="Van Belleghem S.M."/>
            <person name="Kostlbacher S."/>
            <person name="Vangestel C."/>
        </authorList>
    </citation>
    <scope>NUCLEOTIDE SEQUENCE [LARGE SCALE GENOMIC DNA]</scope>
    <source>
        <strain evidence="1">W744_W776</strain>
    </source>
</reference>
<dbReference type="Proteomes" id="UP000827092">
    <property type="component" value="Unassembled WGS sequence"/>
</dbReference>
<comment type="caution">
    <text evidence="1">The sequence shown here is derived from an EMBL/GenBank/DDBJ whole genome shotgun (WGS) entry which is preliminary data.</text>
</comment>
<organism evidence="1 2">
    <name type="scientific">Oedothorax gibbosus</name>
    <dbReference type="NCBI Taxonomy" id="931172"/>
    <lineage>
        <taxon>Eukaryota</taxon>
        <taxon>Metazoa</taxon>
        <taxon>Ecdysozoa</taxon>
        <taxon>Arthropoda</taxon>
        <taxon>Chelicerata</taxon>
        <taxon>Arachnida</taxon>
        <taxon>Araneae</taxon>
        <taxon>Araneomorphae</taxon>
        <taxon>Entelegynae</taxon>
        <taxon>Araneoidea</taxon>
        <taxon>Linyphiidae</taxon>
        <taxon>Erigoninae</taxon>
        <taxon>Oedothorax</taxon>
    </lineage>
</organism>
<proteinExistence type="predicted"/>
<protein>
    <recommendedName>
        <fullName evidence="3">Ubiquitin-like protease family profile domain-containing protein</fullName>
    </recommendedName>
</protein>
<accession>A0AAV6V4K0</accession>
<dbReference type="AlphaFoldDB" id="A0AAV6V4K0"/>